<feature type="domain" description="2Fe-2S ferredoxin-type" evidence="6">
    <location>
        <begin position="255"/>
        <end position="349"/>
    </location>
</feature>
<gene>
    <name evidence="7" type="ORF">DFR50_11482</name>
</gene>
<dbReference type="SUPFAM" id="SSF54292">
    <property type="entry name" value="2Fe-2S ferredoxin-like"/>
    <property type="match status" value="1"/>
</dbReference>
<feature type="transmembrane region" description="Helical" evidence="4">
    <location>
        <begin position="52"/>
        <end position="79"/>
    </location>
</feature>
<comment type="subcellular location">
    <subcellularLocation>
        <location evidence="1">Cell membrane</location>
        <topology evidence="1">Multi-pass membrane protein</topology>
    </subcellularLocation>
</comment>
<dbReference type="PANTHER" id="PTHR43081:SF17">
    <property type="entry name" value="BLL5647 PROTEIN"/>
    <property type="match status" value="1"/>
</dbReference>
<name>A0A366FC48_9HYPH</name>
<dbReference type="Pfam" id="PF00211">
    <property type="entry name" value="Guanylate_cyc"/>
    <property type="match status" value="1"/>
</dbReference>
<evidence type="ECO:0000256" key="4">
    <source>
        <dbReference type="SAM" id="Phobius"/>
    </source>
</evidence>
<dbReference type="Gene3D" id="3.10.20.30">
    <property type="match status" value="1"/>
</dbReference>
<keyword evidence="3 4" id="KW-0472">Membrane</keyword>
<feature type="transmembrane region" description="Helical" evidence="4">
    <location>
        <begin position="12"/>
        <end position="32"/>
    </location>
</feature>
<feature type="transmembrane region" description="Helical" evidence="4">
    <location>
        <begin position="229"/>
        <end position="246"/>
    </location>
</feature>
<dbReference type="InterPro" id="IPR034804">
    <property type="entry name" value="SQR/QFR_C/D"/>
</dbReference>
<evidence type="ECO:0000256" key="1">
    <source>
        <dbReference type="ARBA" id="ARBA00004651"/>
    </source>
</evidence>
<keyword evidence="8" id="KW-1185">Reference proteome</keyword>
<dbReference type="CDD" id="cd07302">
    <property type="entry name" value="CHD"/>
    <property type="match status" value="1"/>
</dbReference>
<reference evidence="7 8" key="1">
    <citation type="submission" date="2018-06" db="EMBL/GenBank/DDBJ databases">
        <title>Genomic Encyclopedia of Type Strains, Phase IV (KMG-IV): sequencing the most valuable type-strain genomes for metagenomic binning, comparative biology and taxonomic classification.</title>
        <authorList>
            <person name="Goeker M."/>
        </authorList>
    </citation>
    <scope>NUCLEOTIDE SEQUENCE [LARGE SCALE GENOMIC DNA]</scope>
    <source>
        <strain evidence="7 8">DSM 24875</strain>
    </source>
</reference>
<dbReference type="GO" id="GO:0004016">
    <property type="term" value="F:adenylate cyclase activity"/>
    <property type="evidence" value="ECO:0007669"/>
    <property type="project" value="UniProtKB-ARBA"/>
</dbReference>
<keyword evidence="4" id="KW-0812">Transmembrane</keyword>
<evidence type="ECO:0000256" key="2">
    <source>
        <dbReference type="ARBA" id="ARBA00022475"/>
    </source>
</evidence>
<dbReference type="SUPFAM" id="SSF81343">
    <property type="entry name" value="Fumarate reductase respiratory complex transmembrane subunits"/>
    <property type="match status" value="1"/>
</dbReference>
<keyword evidence="2" id="KW-1003">Cell membrane</keyword>
<dbReference type="PANTHER" id="PTHR43081">
    <property type="entry name" value="ADENYLATE CYCLASE, TERMINAL-DIFFERENTIATION SPECIFIC-RELATED"/>
    <property type="match status" value="1"/>
</dbReference>
<accession>A0A366FC48</accession>
<feature type="domain" description="Guanylate cyclase" evidence="5">
    <location>
        <begin position="370"/>
        <end position="502"/>
    </location>
</feature>
<evidence type="ECO:0000256" key="3">
    <source>
        <dbReference type="ARBA" id="ARBA00023136"/>
    </source>
</evidence>
<dbReference type="GO" id="GO:0035556">
    <property type="term" value="P:intracellular signal transduction"/>
    <property type="evidence" value="ECO:0007669"/>
    <property type="project" value="InterPro"/>
</dbReference>
<feature type="transmembrane region" description="Helical" evidence="4">
    <location>
        <begin position="91"/>
        <end position="115"/>
    </location>
</feature>
<dbReference type="InterPro" id="IPR012675">
    <property type="entry name" value="Beta-grasp_dom_sf"/>
</dbReference>
<dbReference type="EMBL" id="QNRK01000014">
    <property type="protein sequence ID" value="RBP12253.1"/>
    <property type="molecule type" value="Genomic_DNA"/>
</dbReference>
<dbReference type="PROSITE" id="PS51085">
    <property type="entry name" value="2FE2S_FER_2"/>
    <property type="match status" value="1"/>
</dbReference>
<dbReference type="AlphaFoldDB" id="A0A366FC48"/>
<comment type="caution">
    <text evidence="7">The sequence shown here is derived from an EMBL/GenBank/DDBJ whole genome shotgun (WGS) entry which is preliminary data.</text>
</comment>
<evidence type="ECO:0000259" key="5">
    <source>
        <dbReference type="PROSITE" id="PS50125"/>
    </source>
</evidence>
<keyword evidence="4" id="KW-1133">Transmembrane helix</keyword>
<dbReference type="GO" id="GO:0051536">
    <property type="term" value="F:iron-sulfur cluster binding"/>
    <property type="evidence" value="ECO:0007669"/>
    <property type="project" value="InterPro"/>
</dbReference>
<feature type="transmembrane region" description="Helical" evidence="4">
    <location>
        <begin position="171"/>
        <end position="188"/>
    </location>
</feature>
<dbReference type="CDD" id="cd00207">
    <property type="entry name" value="fer2"/>
    <property type="match status" value="1"/>
</dbReference>
<dbReference type="Proteomes" id="UP000253529">
    <property type="component" value="Unassembled WGS sequence"/>
</dbReference>
<organism evidence="7 8">
    <name type="scientific">Roseiarcus fermentans</name>
    <dbReference type="NCBI Taxonomy" id="1473586"/>
    <lineage>
        <taxon>Bacteria</taxon>
        <taxon>Pseudomonadati</taxon>
        <taxon>Pseudomonadota</taxon>
        <taxon>Alphaproteobacteria</taxon>
        <taxon>Hyphomicrobiales</taxon>
        <taxon>Roseiarcaceae</taxon>
        <taxon>Roseiarcus</taxon>
    </lineage>
</organism>
<evidence type="ECO:0000313" key="7">
    <source>
        <dbReference type="EMBL" id="RBP12253.1"/>
    </source>
</evidence>
<dbReference type="PROSITE" id="PS50125">
    <property type="entry name" value="GUANYLATE_CYCLASE_2"/>
    <property type="match status" value="1"/>
</dbReference>
<dbReference type="InterPro" id="IPR029787">
    <property type="entry name" value="Nucleotide_cyclase"/>
</dbReference>
<evidence type="ECO:0000313" key="8">
    <source>
        <dbReference type="Proteomes" id="UP000253529"/>
    </source>
</evidence>
<protein>
    <submittedName>
        <fullName evidence="7">Adenylate cyclase</fullName>
    </submittedName>
</protein>
<dbReference type="InterPro" id="IPR050697">
    <property type="entry name" value="Adenylyl/Guanylyl_Cyclase_3/4"/>
</dbReference>
<dbReference type="Pfam" id="PF00111">
    <property type="entry name" value="Fer2"/>
    <property type="match status" value="1"/>
</dbReference>
<dbReference type="InterPro" id="IPR001041">
    <property type="entry name" value="2Fe-2S_ferredoxin-type"/>
</dbReference>
<proteinExistence type="predicted"/>
<dbReference type="SMART" id="SM00044">
    <property type="entry name" value="CYCc"/>
    <property type="match status" value="1"/>
</dbReference>
<feature type="transmembrane region" description="Helical" evidence="4">
    <location>
        <begin position="135"/>
        <end position="159"/>
    </location>
</feature>
<dbReference type="SUPFAM" id="SSF55073">
    <property type="entry name" value="Nucleotide cyclase"/>
    <property type="match status" value="1"/>
</dbReference>
<dbReference type="GO" id="GO:0005886">
    <property type="term" value="C:plasma membrane"/>
    <property type="evidence" value="ECO:0007669"/>
    <property type="project" value="UniProtKB-SubCell"/>
</dbReference>
<dbReference type="InterPro" id="IPR036010">
    <property type="entry name" value="2Fe-2S_ferredoxin-like_sf"/>
</dbReference>
<dbReference type="GO" id="GO:0006171">
    <property type="term" value="P:cAMP biosynthetic process"/>
    <property type="evidence" value="ECO:0007669"/>
    <property type="project" value="TreeGrafter"/>
</dbReference>
<sequence length="562" mass="60470">MRPTAGRAIGVRRLRLACGLVLFAYVTLHYLNHALGNLSVEAMETGLAVQKLIWQSAAGALLLYAALVTHMGLGFWALYQRRQFRMTRLEATQLALGLTIPFLLTDHVVGARVALSLFGADKGYAQELVKFASPIAGWLQATLLLVVWIHGCIGIHFWLALKPFYPRIRNVLLSGAVLLPTLALLGFLQGERQISPLLADPTWRARILSPAHVGTAADGALLLAVRTDTLIGLAGVLAGVLLVRALRRWRERRVGSIRLTFPDRTIRARRGLSVLEASLITGAPLAHVCGGRGRCSTCRIRVLGDRGDLPAASEAEQTVLDRVRAEAGVRLACQLRPTRDLALLPLLPPHVSIADVRRGPARSGEERYAAVMFVDMRGSTRLAEKRLPYDTVFLINQFLNAVSSAVIEAGGQPNQVLGDGLLAVFGLEQPPDEACRAAIAACARIAGAVDRLNDALAHGPVEPIRFGVGVNAGLVIAGEIGYERHAQFTVIGDTVNVAARLQDLTKRLACEVLMSEEVYRRAALAALDLPAHEVDARGRTGTVMARSAKKASDLAGLMPAAI</sequence>
<dbReference type="Gene3D" id="3.30.70.1230">
    <property type="entry name" value="Nucleotide cyclase"/>
    <property type="match status" value="1"/>
</dbReference>
<evidence type="ECO:0000259" key="6">
    <source>
        <dbReference type="PROSITE" id="PS51085"/>
    </source>
</evidence>
<dbReference type="InterPro" id="IPR001054">
    <property type="entry name" value="A/G_cyclase"/>
</dbReference>